<dbReference type="KEGG" id="mrtj:KHC33_02970"/>
<proteinExistence type="predicted"/>
<keyword evidence="2" id="KW-1185">Reference proteome</keyword>
<name>A0A8E7AXG7_9EURY</name>
<dbReference type="SUPFAM" id="SSF52091">
    <property type="entry name" value="SpoIIaa-like"/>
    <property type="match status" value="1"/>
</dbReference>
<accession>A0A8E7AXG7</accession>
<dbReference type="InterPro" id="IPR036513">
    <property type="entry name" value="STAS_dom_sf"/>
</dbReference>
<reference evidence="1 2" key="1">
    <citation type="submission" date="2021-05" db="EMBL/GenBank/DDBJ databases">
        <title>A novel Methanospirillum isolate from a pyrite-forming mixed culture.</title>
        <authorList>
            <person name="Bunk B."/>
            <person name="Sproer C."/>
            <person name="Spring S."/>
            <person name="Pester M."/>
        </authorList>
    </citation>
    <scope>NUCLEOTIDE SEQUENCE [LARGE SCALE GENOMIC DNA]</scope>
    <source>
        <strain evidence="1 2">J.3.6.1-F.2.7.3</strain>
    </source>
</reference>
<dbReference type="Proteomes" id="UP000680656">
    <property type="component" value="Chromosome"/>
</dbReference>
<gene>
    <name evidence="1" type="ORF">KHC33_02970</name>
</gene>
<evidence type="ECO:0000313" key="2">
    <source>
        <dbReference type="Proteomes" id="UP000680656"/>
    </source>
</evidence>
<organism evidence="1 2">
    <name type="scientific">Methanospirillum purgamenti</name>
    <dbReference type="NCBI Taxonomy" id="2834276"/>
    <lineage>
        <taxon>Archaea</taxon>
        <taxon>Methanobacteriati</taxon>
        <taxon>Methanobacteriota</taxon>
        <taxon>Stenosarchaea group</taxon>
        <taxon>Methanomicrobia</taxon>
        <taxon>Methanomicrobiales</taxon>
        <taxon>Methanospirillaceae</taxon>
        <taxon>Methanospirillum</taxon>
    </lineage>
</organism>
<dbReference type="RefSeq" id="WP_214420291.1">
    <property type="nucleotide sequence ID" value="NZ_CP075546.1"/>
</dbReference>
<dbReference type="AlphaFoldDB" id="A0A8E7AXG7"/>
<protein>
    <submittedName>
        <fullName evidence="1">Uncharacterized protein</fullName>
    </submittedName>
</protein>
<sequence>MDIRTTIIEHTLILAPKGRLDGHGSGLLQDALAAGMTDTIRFVLFDLTDVSIP</sequence>
<dbReference type="GeneID" id="65096112"/>
<evidence type="ECO:0000313" key="1">
    <source>
        <dbReference type="EMBL" id="QVV89497.1"/>
    </source>
</evidence>
<dbReference type="EMBL" id="CP075546">
    <property type="protein sequence ID" value="QVV89497.1"/>
    <property type="molecule type" value="Genomic_DNA"/>
</dbReference>